<dbReference type="EMBL" id="JAINUF010000001">
    <property type="protein sequence ID" value="KAJ8381127.1"/>
    <property type="molecule type" value="Genomic_DNA"/>
</dbReference>
<organism evidence="1 2">
    <name type="scientific">Synaphobranchus kaupii</name>
    <name type="common">Kaup's arrowtooth eel</name>
    <dbReference type="NCBI Taxonomy" id="118154"/>
    <lineage>
        <taxon>Eukaryota</taxon>
        <taxon>Metazoa</taxon>
        <taxon>Chordata</taxon>
        <taxon>Craniata</taxon>
        <taxon>Vertebrata</taxon>
        <taxon>Euteleostomi</taxon>
        <taxon>Actinopterygii</taxon>
        <taxon>Neopterygii</taxon>
        <taxon>Teleostei</taxon>
        <taxon>Anguilliformes</taxon>
        <taxon>Synaphobranchidae</taxon>
        <taxon>Synaphobranchus</taxon>
    </lineage>
</organism>
<reference evidence="1" key="1">
    <citation type="journal article" date="2023" name="Science">
        <title>Genome structures resolve the early diversification of teleost fishes.</title>
        <authorList>
            <person name="Parey E."/>
            <person name="Louis A."/>
            <person name="Montfort J."/>
            <person name="Bouchez O."/>
            <person name="Roques C."/>
            <person name="Iampietro C."/>
            <person name="Lluch J."/>
            <person name="Castinel A."/>
            <person name="Donnadieu C."/>
            <person name="Desvignes T."/>
            <person name="Floi Bucao C."/>
            <person name="Jouanno E."/>
            <person name="Wen M."/>
            <person name="Mejri S."/>
            <person name="Dirks R."/>
            <person name="Jansen H."/>
            <person name="Henkel C."/>
            <person name="Chen W.J."/>
            <person name="Zahm M."/>
            <person name="Cabau C."/>
            <person name="Klopp C."/>
            <person name="Thompson A.W."/>
            <person name="Robinson-Rechavi M."/>
            <person name="Braasch I."/>
            <person name="Lecointre G."/>
            <person name="Bobe J."/>
            <person name="Postlethwait J.H."/>
            <person name="Berthelot C."/>
            <person name="Roest Crollius H."/>
            <person name="Guiguen Y."/>
        </authorList>
    </citation>
    <scope>NUCLEOTIDE SEQUENCE</scope>
    <source>
        <strain evidence="1">WJC10195</strain>
    </source>
</reference>
<evidence type="ECO:0000313" key="1">
    <source>
        <dbReference type="EMBL" id="KAJ8381127.1"/>
    </source>
</evidence>
<accession>A0A9Q1GBW4</accession>
<dbReference type="Proteomes" id="UP001152622">
    <property type="component" value="Chromosome 1"/>
</dbReference>
<evidence type="ECO:0000313" key="2">
    <source>
        <dbReference type="Proteomes" id="UP001152622"/>
    </source>
</evidence>
<keyword evidence="2" id="KW-1185">Reference proteome</keyword>
<comment type="caution">
    <text evidence="1">The sequence shown here is derived from an EMBL/GenBank/DDBJ whole genome shotgun (WGS) entry which is preliminary data.</text>
</comment>
<sequence>MLHYSNCRSYNADENTIFSPHCFQAHLAFPLQQQAQSPCSLSPHWPLPLYSSTRTRWKTWMYCGEKSCG</sequence>
<dbReference type="AlphaFoldDB" id="A0A9Q1GBW4"/>
<proteinExistence type="predicted"/>
<protein>
    <submittedName>
        <fullName evidence="1">Uncharacterized protein</fullName>
    </submittedName>
</protein>
<gene>
    <name evidence="1" type="ORF">SKAU_G00019050</name>
</gene>
<name>A0A9Q1GBW4_SYNKA</name>